<dbReference type="RefSeq" id="WP_271141157.1">
    <property type="nucleotide sequence ID" value="NZ_JAPYYP010000108.1"/>
</dbReference>
<dbReference type="EMBL" id="JAPYYP010000108">
    <property type="protein sequence ID" value="MDA5111150.1"/>
    <property type="molecule type" value="Genomic_DNA"/>
</dbReference>
<proteinExistence type="predicted"/>
<name>A0A9X3TV51_9BACL</name>
<feature type="non-terminal residue" evidence="1">
    <location>
        <position position="1"/>
    </location>
</feature>
<accession>A0A9X3TV51</accession>
<dbReference type="AlphaFoldDB" id="A0A9X3TV51"/>
<gene>
    <name evidence="1" type="ORF">O3V59_22790</name>
</gene>
<comment type="caution">
    <text evidence="1">The sequence shown here is derived from an EMBL/GenBank/DDBJ whole genome shotgun (WGS) entry which is preliminary data.</text>
</comment>
<evidence type="ECO:0000313" key="2">
    <source>
        <dbReference type="Proteomes" id="UP001151071"/>
    </source>
</evidence>
<dbReference type="Pfam" id="PF14350">
    <property type="entry name" value="Beta_protein"/>
    <property type="match status" value="1"/>
</dbReference>
<protein>
    <submittedName>
        <fullName evidence="1">Uncharacterized protein</fullName>
    </submittedName>
</protein>
<dbReference type="Proteomes" id="UP001151071">
    <property type="component" value="Unassembled WGS sequence"/>
</dbReference>
<reference evidence="1" key="1">
    <citation type="submission" date="2022-12" db="EMBL/GenBank/DDBJ databases">
        <title>Draft genome sequence of the thermophilic strain Brevibacillus thermoruber HT42, isolated from Los Humeros, Puebla, Mexico, with biotechnological potential.</title>
        <authorList>
            <person name="Lara Sanchez J."/>
            <person name="Solis Palacios R."/>
            <person name="Bustos Baena A.S."/>
            <person name="Ruz Baez A.E."/>
            <person name="Espinosa Luna G."/>
            <person name="Oliart Ros R.M."/>
        </authorList>
    </citation>
    <scope>NUCLEOTIDE SEQUENCE</scope>
    <source>
        <strain evidence="1">HT42</strain>
    </source>
</reference>
<sequence length="230" mass="26188">REIFAKGWVNSFSARPGQLYPGGDIRIRCWSFDEVLDSIIFDRVDTIIKKYFDNAVKKFIIIDFFDKISNATRIESAVEVFTKLQNATPIICLSSCPANADKAKPMTFNKIAPRSDFATYLKLKQKHRSLLYSDYTVRLTPEPDEGKKIKQENTYLKVFYTTSDSYMVGKSTLIKDNGIETFVKVCNEIILSKAYNGKNFSDGDKAIHDGAHRKIVIKSHNKLIEYGISS</sequence>
<keyword evidence="2" id="KW-1185">Reference proteome</keyword>
<evidence type="ECO:0000313" key="1">
    <source>
        <dbReference type="EMBL" id="MDA5111150.1"/>
    </source>
</evidence>
<dbReference type="InterPro" id="IPR025683">
    <property type="entry name" value="Protein_beta"/>
</dbReference>
<organism evidence="1 2">
    <name type="scientific">Brevibacillus thermoruber</name>
    <dbReference type="NCBI Taxonomy" id="33942"/>
    <lineage>
        <taxon>Bacteria</taxon>
        <taxon>Bacillati</taxon>
        <taxon>Bacillota</taxon>
        <taxon>Bacilli</taxon>
        <taxon>Bacillales</taxon>
        <taxon>Paenibacillaceae</taxon>
        <taxon>Brevibacillus</taxon>
    </lineage>
</organism>